<sequence>MRLLIIFLSLLATSSSTWTQTIIQACKDASGAIYYENSRTPKKHCKTLEDESLSIIPSTPRKQKLPISIGMSQDQVRNNWGKPARITKFETRSGLTEQWEYGTSTLTFSNGLLEVIQK</sequence>
<keyword evidence="1" id="KW-0732">Signal</keyword>
<dbReference type="Proteomes" id="UP001225596">
    <property type="component" value="Unassembled WGS sequence"/>
</dbReference>
<evidence type="ECO:0000313" key="3">
    <source>
        <dbReference type="Proteomes" id="UP001225596"/>
    </source>
</evidence>
<evidence type="ECO:0000313" key="2">
    <source>
        <dbReference type="EMBL" id="MDQ9171935.1"/>
    </source>
</evidence>
<proteinExistence type="predicted"/>
<dbReference type="PROSITE" id="PS51257">
    <property type="entry name" value="PROKAR_LIPOPROTEIN"/>
    <property type="match status" value="1"/>
</dbReference>
<protein>
    <submittedName>
        <fullName evidence="2">Uncharacterized protein</fullName>
    </submittedName>
</protein>
<dbReference type="RefSeq" id="WP_338437916.1">
    <property type="nucleotide sequence ID" value="NZ_JAUYVH010000014.1"/>
</dbReference>
<name>A0ABU1BSE6_9BURK</name>
<gene>
    <name evidence="2" type="ORF">Q8A64_16090</name>
</gene>
<reference evidence="2 3" key="1">
    <citation type="submission" date="2023-08" db="EMBL/GenBank/DDBJ databases">
        <title>Oxalobacteraceae gen .nov., isolated from river sludge outside the plant.</title>
        <authorList>
            <person name="Zhao S.Y."/>
        </authorList>
    </citation>
    <scope>NUCLEOTIDE SEQUENCE [LARGE SCALE GENOMIC DNA]</scope>
    <source>
        <strain evidence="2 3">R-40</strain>
    </source>
</reference>
<accession>A0ABU1BSE6</accession>
<comment type="caution">
    <text evidence="2">The sequence shown here is derived from an EMBL/GenBank/DDBJ whole genome shotgun (WGS) entry which is preliminary data.</text>
</comment>
<feature type="chain" id="PRO_5046197716" evidence="1">
    <location>
        <begin position="20"/>
        <end position="118"/>
    </location>
</feature>
<keyword evidence="3" id="KW-1185">Reference proteome</keyword>
<evidence type="ECO:0000256" key="1">
    <source>
        <dbReference type="SAM" id="SignalP"/>
    </source>
</evidence>
<feature type="signal peptide" evidence="1">
    <location>
        <begin position="1"/>
        <end position="19"/>
    </location>
</feature>
<dbReference type="EMBL" id="JAUYVH010000014">
    <property type="protein sequence ID" value="MDQ9171935.1"/>
    <property type="molecule type" value="Genomic_DNA"/>
</dbReference>
<organism evidence="2 3">
    <name type="scientific">Keguizhuia sedimenti</name>
    <dbReference type="NCBI Taxonomy" id="3064264"/>
    <lineage>
        <taxon>Bacteria</taxon>
        <taxon>Pseudomonadati</taxon>
        <taxon>Pseudomonadota</taxon>
        <taxon>Betaproteobacteria</taxon>
        <taxon>Burkholderiales</taxon>
        <taxon>Oxalobacteraceae</taxon>
        <taxon>Keguizhuia</taxon>
    </lineage>
</organism>